<evidence type="ECO:0000259" key="1">
    <source>
        <dbReference type="Pfam" id="PF03205"/>
    </source>
</evidence>
<dbReference type="InterPro" id="IPR052539">
    <property type="entry name" value="MGD_biosynthesis_adapter"/>
</dbReference>
<sequence>MAMELKKPVLQIAGYSNSGKTTLVCRLIEEASKKGWAAGTLKHHGHGGTPLIIDDQKDSGRHREAGAAVTGVEGGGTFTFTAQKREWSLSEMLSFYEKMEIDLILVEGFKTADLPKIVMVKEKDHLSLLEELTNIQAVISYFPFKSSGKYPVFLIEEEERYIPWFTEYISGVIE</sequence>
<dbReference type="Proteomes" id="UP000215059">
    <property type="component" value="Unassembled WGS sequence"/>
</dbReference>
<dbReference type="GO" id="GO:0005525">
    <property type="term" value="F:GTP binding"/>
    <property type="evidence" value="ECO:0007669"/>
    <property type="project" value="InterPro"/>
</dbReference>
<dbReference type="AlphaFoldDB" id="A0A235F4K6"/>
<dbReference type="Pfam" id="PF03205">
    <property type="entry name" value="MobB"/>
    <property type="match status" value="1"/>
</dbReference>
<dbReference type="PANTHER" id="PTHR40072">
    <property type="entry name" value="MOLYBDOPTERIN-GUANINE DINUCLEOTIDE BIOSYNTHESIS ADAPTER PROTEIN-RELATED"/>
    <property type="match status" value="1"/>
</dbReference>
<dbReference type="InterPro" id="IPR027417">
    <property type="entry name" value="P-loop_NTPase"/>
</dbReference>
<feature type="domain" description="Molybdopterin-guanine dinucleotide biosynthesis protein B (MobB)" evidence="1">
    <location>
        <begin position="9"/>
        <end position="140"/>
    </location>
</feature>
<dbReference type="CDD" id="cd03116">
    <property type="entry name" value="MobB"/>
    <property type="match status" value="1"/>
</dbReference>
<dbReference type="NCBIfam" id="TIGR00176">
    <property type="entry name" value="mobB"/>
    <property type="match status" value="1"/>
</dbReference>
<proteinExistence type="predicted"/>
<keyword evidence="3" id="KW-1185">Reference proteome</keyword>
<dbReference type="OrthoDB" id="9786803at2"/>
<protein>
    <submittedName>
        <fullName evidence="2">Molybdopterin-guanine dinucleotide biosynthesis protein B</fullName>
    </submittedName>
</protein>
<dbReference type="PANTHER" id="PTHR40072:SF1">
    <property type="entry name" value="MOLYBDOPTERIN-GUANINE DINUCLEOTIDE BIOSYNTHESIS ADAPTER PROTEIN"/>
    <property type="match status" value="1"/>
</dbReference>
<gene>
    <name evidence="2" type="primary">mobB</name>
    <name evidence="2" type="ORF">CGZ90_18830</name>
</gene>
<evidence type="ECO:0000313" key="2">
    <source>
        <dbReference type="EMBL" id="OYD56189.1"/>
    </source>
</evidence>
<organism evidence="2 3">
    <name type="scientific">Fictibacillus aquaticus</name>
    <dbReference type="NCBI Taxonomy" id="2021314"/>
    <lineage>
        <taxon>Bacteria</taxon>
        <taxon>Bacillati</taxon>
        <taxon>Bacillota</taxon>
        <taxon>Bacilli</taxon>
        <taxon>Bacillales</taxon>
        <taxon>Fictibacillaceae</taxon>
        <taxon>Fictibacillus</taxon>
    </lineage>
</organism>
<comment type="caution">
    <text evidence="2">The sequence shown here is derived from an EMBL/GenBank/DDBJ whole genome shotgun (WGS) entry which is preliminary data.</text>
</comment>
<dbReference type="SUPFAM" id="SSF52540">
    <property type="entry name" value="P-loop containing nucleoside triphosphate hydrolases"/>
    <property type="match status" value="1"/>
</dbReference>
<dbReference type="InterPro" id="IPR004435">
    <property type="entry name" value="MobB_dom"/>
</dbReference>
<reference evidence="2 3" key="1">
    <citation type="submission" date="2017-07" db="EMBL/GenBank/DDBJ databases">
        <title>Fictibacillus sp. nov. GDSW-R2A3 Genome sequencing and assembly.</title>
        <authorList>
            <person name="Mayilraj S."/>
        </authorList>
    </citation>
    <scope>NUCLEOTIDE SEQUENCE [LARGE SCALE GENOMIC DNA]</scope>
    <source>
        <strain evidence="2 3">GDSW-R2A3</strain>
    </source>
</reference>
<name>A0A235F4K6_9BACL</name>
<dbReference type="GO" id="GO:0006777">
    <property type="term" value="P:Mo-molybdopterin cofactor biosynthetic process"/>
    <property type="evidence" value="ECO:0007669"/>
    <property type="project" value="InterPro"/>
</dbReference>
<accession>A0A235F4K6</accession>
<dbReference type="Gene3D" id="3.40.50.300">
    <property type="entry name" value="P-loop containing nucleotide triphosphate hydrolases"/>
    <property type="match status" value="1"/>
</dbReference>
<dbReference type="EMBL" id="NOII01000034">
    <property type="protein sequence ID" value="OYD56189.1"/>
    <property type="molecule type" value="Genomic_DNA"/>
</dbReference>
<evidence type="ECO:0000313" key="3">
    <source>
        <dbReference type="Proteomes" id="UP000215059"/>
    </source>
</evidence>